<dbReference type="EMBL" id="BAAAYG010000004">
    <property type="protein sequence ID" value="GAA3283311.1"/>
    <property type="molecule type" value="Genomic_DNA"/>
</dbReference>
<organism evidence="1 2">
    <name type="scientific">Nesterenkonia halobia</name>
    <dbReference type="NCBI Taxonomy" id="37922"/>
    <lineage>
        <taxon>Bacteria</taxon>
        <taxon>Bacillati</taxon>
        <taxon>Actinomycetota</taxon>
        <taxon>Actinomycetes</taxon>
        <taxon>Micrococcales</taxon>
        <taxon>Micrococcaceae</taxon>
        <taxon>Nesterenkonia</taxon>
    </lineage>
</organism>
<sequence>MGMTFDIIPSAIRYTVSDVEAAAASARAHGDCASSKEGIAGLCGTASDVGEAFARLWAQRAQTGRRSGDYAAGCASAMAAAQAEISAGDEQMRASAAEAGARADAVTPAGRWLG</sequence>
<accession>A0ABP6RD31</accession>
<evidence type="ECO:0008006" key="3">
    <source>
        <dbReference type="Google" id="ProtNLM"/>
    </source>
</evidence>
<evidence type="ECO:0000313" key="1">
    <source>
        <dbReference type="EMBL" id="GAA3283311.1"/>
    </source>
</evidence>
<name>A0ABP6RD31_9MICC</name>
<evidence type="ECO:0000313" key="2">
    <source>
        <dbReference type="Proteomes" id="UP001501736"/>
    </source>
</evidence>
<dbReference type="Proteomes" id="UP001501736">
    <property type="component" value="Unassembled WGS sequence"/>
</dbReference>
<comment type="caution">
    <text evidence="1">The sequence shown here is derived from an EMBL/GenBank/DDBJ whole genome shotgun (WGS) entry which is preliminary data.</text>
</comment>
<gene>
    <name evidence="1" type="ORF">GCM10020260_11860</name>
</gene>
<proteinExistence type="predicted"/>
<reference evidence="2" key="1">
    <citation type="journal article" date="2019" name="Int. J. Syst. Evol. Microbiol.">
        <title>The Global Catalogue of Microorganisms (GCM) 10K type strain sequencing project: providing services to taxonomists for standard genome sequencing and annotation.</title>
        <authorList>
            <consortium name="The Broad Institute Genomics Platform"/>
            <consortium name="The Broad Institute Genome Sequencing Center for Infectious Disease"/>
            <person name="Wu L."/>
            <person name="Ma J."/>
        </authorList>
    </citation>
    <scope>NUCLEOTIDE SEQUENCE [LARGE SCALE GENOMIC DNA]</scope>
    <source>
        <strain evidence="2">JCM 11483</strain>
    </source>
</reference>
<protein>
    <recommendedName>
        <fullName evidence="3">ESX-1 secretion-associated protein</fullName>
    </recommendedName>
</protein>
<keyword evidence="2" id="KW-1185">Reference proteome</keyword>